<sequence>MASAKRETSDKDDAPTPGPSQKTTKDTNDHPFYSCTDTEGCVSLQDILKSFNAPISEEQAWALIYRFIYAYRDTLRKPRDDQNREFRVPVSPRNYKVHRDGTVHVQFSGEDVRKYMVTSQKKVLQRLGCIVYKALDYNFSADEECVISPELDQLINVMTYEDVDDEGIERDSEDAVEGEKFMETKEMDHVLELCSKRVSPSFPNDHYKAVCRALATETLELRVFLQKVLQGEAEALRIQADAETSQQELDKLGFNDWARFWMQVVDELRRGVRLKKCSFSRTPVEYELTPYEILMEDIRSRKYNLRKVMVNGDIPQRVKKDAHAVILEFIRSRPPLKKASERKLPPLKAKPTPRDQLLDSIRKGRVLKPIPRHKSRIINSCQMDNAKKGESPCDSQSTSSPRTSRQRLIPLDPALFQDEDLCYQSGDDDGVVLRSDAPSGSTRKGDPRVTNNENNPNSVNTVLRRTTYDLATQCESRRASMRRHTIVGCHQGVQECQSMPPSRPESRQSEHTSVTATATENLTSMEAWSKNSLDEKEWKEGISDRLSLTLKEIMHIRSVITKADLELLPVEVKIKEDVEKRKVCFLCLKTRFSIFGPWGVLCKLCQKTVCSKCYSKMRIPTEHFRNVPVMLLSPSLVNSPTASSAPSPSHNSHGTSGVDMESFPRSLMERLLRPESDRKARNTVGSAPSSPKHQRSTSSTPGSSIVVDAPIPSVLKDHMSATRTSSIMSRSMEGPRSLPPQSPARPHSNSSTLDRRNRFTMLTAEQKEGLRGELMAVCNDCRGLVLEIIRSSRQTRSTARNIVLKNLTLDLSPVYKRW</sequence>
<dbReference type="GO" id="GO:0045010">
    <property type="term" value="P:actin nucleation"/>
    <property type="evidence" value="ECO:0007669"/>
    <property type="project" value="InterPro"/>
</dbReference>
<dbReference type="GO" id="GO:0040038">
    <property type="term" value="P:polar body extrusion after meiotic divisions"/>
    <property type="evidence" value="ECO:0007669"/>
    <property type="project" value="TreeGrafter"/>
</dbReference>
<organism evidence="17">
    <name type="scientific">Nyssomyia neivai</name>
    <dbReference type="NCBI Taxonomy" id="330878"/>
    <lineage>
        <taxon>Eukaryota</taxon>
        <taxon>Metazoa</taxon>
        <taxon>Ecdysozoa</taxon>
        <taxon>Arthropoda</taxon>
        <taxon>Hexapoda</taxon>
        <taxon>Insecta</taxon>
        <taxon>Pterygota</taxon>
        <taxon>Neoptera</taxon>
        <taxon>Endopterygota</taxon>
        <taxon>Diptera</taxon>
        <taxon>Nematocera</taxon>
        <taxon>Psychodoidea</taxon>
        <taxon>Psychodidae</taxon>
        <taxon>Nyssomyia</taxon>
    </lineage>
</organism>
<proteinExistence type="inferred from homology"/>
<dbReference type="EMBL" id="GFDF01007171">
    <property type="protein sequence ID" value="JAV06913.1"/>
    <property type="molecule type" value="Transcribed_RNA"/>
</dbReference>
<evidence type="ECO:0000256" key="1">
    <source>
        <dbReference type="ARBA" id="ARBA00004180"/>
    </source>
</evidence>
<dbReference type="Pfam" id="PF16474">
    <property type="entry name" value="KIND"/>
    <property type="match status" value="1"/>
</dbReference>
<dbReference type="PANTHER" id="PTHR21345">
    <property type="entry name" value="SPIRE"/>
    <property type="match status" value="1"/>
</dbReference>
<keyword evidence="11" id="KW-0009">Actin-binding</keyword>
<feature type="compositionally biased region" description="Basic and acidic residues" evidence="14">
    <location>
        <begin position="1"/>
        <end position="14"/>
    </location>
</feature>
<comment type="similarity">
    <text evidence="4">Belongs to the spire family.</text>
</comment>
<keyword evidence="6" id="KW-1003">Cell membrane</keyword>
<dbReference type="CDD" id="cd22065">
    <property type="entry name" value="WH2_Spire_1-2_r1"/>
    <property type="match status" value="1"/>
</dbReference>
<feature type="compositionally biased region" description="Low complexity" evidence="14">
    <location>
        <begin position="638"/>
        <end position="653"/>
    </location>
</feature>
<dbReference type="GO" id="GO:0051295">
    <property type="term" value="P:establishment of meiotic spindle localization"/>
    <property type="evidence" value="ECO:0007669"/>
    <property type="project" value="TreeGrafter"/>
</dbReference>
<feature type="compositionally biased region" description="Low complexity" evidence="14">
    <location>
        <begin position="395"/>
        <end position="407"/>
    </location>
</feature>
<evidence type="ECO:0000256" key="12">
    <source>
        <dbReference type="ARBA" id="ARBA00023212"/>
    </source>
</evidence>
<evidence type="ECO:0000313" key="17">
    <source>
        <dbReference type="EMBL" id="JAV06913.1"/>
    </source>
</evidence>
<feature type="compositionally biased region" description="Low complexity" evidence="14">
    <location>
        <begin position="449"/>
        <end position="458"/>
    </location>
</feature>
<dbReference type="PROSITE" id="PS51082">
    <property type="entry name" value="WH2"/>
    <property type="match status" value="1"/>
</dbReference>
<dbReference type="SUPFAM" id="SSF57903">
    <property type="entry name" value="FYVE/PHD zinc finger"/>
    <property type="match status" value="1"/>
</dbReference>
<dbReference type="GO" id="GO:0015031">
    <property type="term" value="P:protein transport"/>
    <property type="evidence" value="ECO:0007669"/>
    <property type="project" value="UniProtKB-KW"/>
</dbReference>
<dbReference type="AlphaFoldDB" id="A0A1L8DKB8"/>
<feature type="region of interest" description="Disordered" evidence="14">
    <location>
        <begin position="495"/>
        <end position="515"/>
    </location>
</feature>
<dbReference type="PROSITE" id="PS51377">
    <property type="entry name" value="KIND"/>
    <property type="match status" value="1"/>
</dbReference>
<comment type="subcellular location">
    <subcellularLocation>
        <location evidence="3">Cell membrane</location>
        <topology evidence="3">Peripheral membrane protein</topology>
        <orientation evidence="3">Cytoplasmic side</orientation>
    </subcellularLocation>
    <subcellularLocation>
        <location evidence="2">Cytoplasm</location>
        <location evidence="2">Cytoskeleton</location>
    </subcellularLocation>
    <subcellularLocation>
        <location evidence="1">Cytoplasmic vesicle membrane</location>
        <topology evidence="1">Peripheral membrane protein</topology>
        <orientation evidence="1">Cytoplasmic side</orientation>
    </subcellularLocation>
</comment>
<keyword evidence="9" id="KW-0653">Protein transport</keyword>
<feature type="region of interest" description="Disordered" evidence="14">
    <location>
        <begin position="723"/>
        <end position="756"/>
    </location>
</feature>
<dbReference type="GO" id="GO:0005856">
    <property type="term" value="C:cytoskeleton"/>
    <property type="evidence" value="ECO:0007669"/>
    <property type="project" value="UniProtKB-SubCell"/>
</dbReference>
<keyword evidence="10" id="KW-0472">Membrane</keyword>
<feature type="domain" description="WH2" evidence="15">
    <location>
        <begin position="353"/>
        <end position="370"/>
    </location>
</feature>
<dbReference type="PANTHER" id="PTHR21345:SF3">
    <property type="entry name" value="PROTEIN SPIRE"/>
    <property type="match status" value="1"/>
</dbReference>
<keyword evidence="8" id="KW-0677">Repeat</keyword>
<keyword evidence="7" id="KW-0963">Cytoplasm</keyword>
<dbReference type="GO" id="GO:0030659">
    <property type="term" value="C:cytoplasmic vesicle membrane"/>
    <property type="evidence" value="ECO:0007669"/>
    <property type="project" value="UniProtKB-SubCell"/>
</dbReference>
<evidence type="ECO:0000259" key="16">
    <source>
        <dbReference type="PROSITE" id="PS51377"/>
    </source>
</evidence>
<dbReference type="GO" id="GO:0005938">
    <property type="term" value="C:cell cortex"/>
    <property type="evidence" value="ECO:0007669"/>
    <property type="project" value="TreeGrafter"/>
</dbReference>
<keyword evidence="5" id="KW-0813">Transport</keyword>
<dbReference type="InterPro" id="IPR029901">
    <property type="entry name" value="Spire"/>
</dbReference>
<evidence type="ECO:0000256" key="7">
    <source>
        <dbReference type="ARBA" id="ARBA00022490"/>
    </source>
</evidence>
<dbReference type="GO" id="GO:0048193">
    <property type="term" value="P:Golgi vesicle transport"/>
    <property type="evidence" value="ECO:0007669"/>
    <property type="project" value="TreeGrafter"/>
</dbReference>
<evidence type="ECO:0000259" key="15">
    <source>
        <dbReference type="PROSITE" id="PS51082"/>
    </source>
</evidence>
<evidence type="ECO:0000256" key="9">
    <source>
        <dbReference type="ARBA" id="ARBA00022927"/>
    </source>
</evidence>
<evidence type="ECO:0000256" key="13">
    <source>
        <dbReference type="ARBA" id="ARBA00023329"/>
    </source>
</evidence>
<feature type="region of interest" description="Disordered" evidence="14">
    <location>
        <begin position="672"/>
        <end position="707"/>
    </location>
</feature>
<feature type="region of interest" description="Disordered" evidence="14">
    <location>
        <begin position="1"/>
        <end position="31"/>
    </location>
</feature>
<dbReference type="Gene3D" id="1.10.510.10">
    <property type="entry name" value="Transferase(Phosphotransferase) domain 1"/>
    <property type="match status" value="1"/>
</dbReference>
<evidence type="ECO:0000256" key="2">
    <source>
        <dbReference type="ARBA" id="ARBA00004245"/>
    </source>
</evidence>
<keyword evidence="12" id="KW-0206">Cytoskeleton</keyword>
<dbReference type="GO" id="GO:0003779">
    <property type="term" value="F:actin binding"/>
    <property type="evidence" value="ECO:0007669"/>
    <property type="project" value="UniProtKB-KW"/>
</dbReference>
<protein>
    <submittedName>
        <fullName evidence="17">Putative kinase non-catalytic c-lobe domain protein</fullName>
    </submittedName>
</protein>
<dbReference type="InterPro" id="IPR013083">
    <property type="entry name" value="Znf_RING/FYVE/PHD"/>
</dbReference>
<accession>A0A1L8DKB8</accession>
<evidence type="ECO:0000256" key="8">
    <source>
        <dbReference type="ARBA" id="ARBA00022737"/>
    </source>
</evidence>
<dbReference type="SMART" id="SM00750">
    <property type="entry name" value="KIND"/>
    <property type="match status" value="1"/>
</dbReference>
<feature type="region of interest" description="Disordered" evidence="14">
    <location>
        <begin position="426"/>
        <end position="458"/>
    </location>
</feature>
<reference evidence="17" key="1">
    <citation type="submission" date="2016-12" db="EMBL/GenBank/DDBJ databases">
        <title>An insight into the sialome and mialome of the sand fly, Nyssomyia neivai.</title>
        <authorList>
            <person name="Sebastian V."/>
            <person name="Goulart T.M."/>
            <person name="Oliveira W."/>
            <person name="Calvo E."/>
            <person name="Oliveira L.F."/>
            <person name="Pinto M.C."/>
            <person name="Rosselino A.M."/>
            <person name="Ribeiro J.M."/>
        </authorList>
    </citation>
    <scope>NUCLEOTIDE SEQUENCE</scope>
</reference>
<feature type="domain" description="KIND" evidence="16">
    <location>
        <begin position="42"/>
        <end position="221"/>
    </location>
</feature>
<dbReference type="GO" id="GO:0005886">
    <property type="term" value="C:plasma membrane"/>
    <property type="evidence" value="ECO:0007669"/>
    <property type="project" value="UniProtKB-SubCell"/>
</dbReference>
<dbReference type="GO" id="GO:0030041">
    <property type="term" value="P:actin filament polymerization"/>
    <property type="evidence" value="ECO:0007669"/>
    <property type="project" value="TreeGrafter"/>
</dbReference>
<evidence type="ECO:0000256" key="4">
    <source>
        <dbReference type="ARBA" id="ARBA00010956"/>
    </source>
</evidence>
<evidence type="ECO:0000256" key="10">
    <source>
        <dbReference type="ARBA" id="ARBA00023136"/>
    </source>
</evidence>
<dbReference type="Gene3D" id="3.30.40.10">
    <property type="entry name" value="Zinc/RING finger domain, C3HC4 (zinc finger)"/>
    <property type="match status" value="1"/>
</dbReference>
<dbReference type="InterPro" id="IPR003124">
    <property type="entry name" value="WH2_dom"/>
</dbReference>
<feature type="region of interest" description="Disordered" evidence="14">
    <location>
        <begin position="372"/>
        <end position="408"/>
    </location>
</feature>
<dbReference type="CDD" id="cd22068">
    <property type="entry name" value="WH2_DmSpire_r3-like"/>
    <property type="match status" value="1"/>
</dbReference>
<evidence type="ECO:0000256" key="6">
    <source>
        <dbReference type="ARBA" id="ARBA00022475"/>
    </source>
</evidence>
<evidence type="ECO:0000256" key="3">
    <source>
        <dbReference type="ARBA" id="ARBA00004413"/>
    </source>
</evidence>
<keyword evidence="17" id="KW-0808">Transferase</keyword>
<keyword evidence="17" id="KW-0418">Kinase</keyword>
<feature type="region of interest" description="Disordered" evidence="14">
    <location>
        <begin position="638"/>
        <end position="660"/>
    </location>
</feature>
<evidence type="ECO:0000256" key="5">
    <source>
        <dbReference type="ARBA" id="ARBA00022448"/>
    </source>
</evidence>
<dbReference type="GO" id="GO:0008017">
    <property type="term" value="F:microtubule binding"/>
    <property type="evidence" value="ECO:0007669"/>
    <property type="project" value="TreeGrafter"/>
</dbReference>
<evidence type="ECO:0000256" key="11">
    <source>
        <dbReference type="ARBA" id="ARBA00023203"/>
    </source>
</evidence>
<dbReference type="InterPro" id="IPR011011">
    <property type="entry name" value="Znf_FYVE_PHD"/>
</dbReference>
<name>A0A1L8DKB8_9DIPT</name>
<keyword evidence="13" id="KW-0968">Cytoplasmic vesicle</keyword>
<feature type="compositionally biased region" description="Polar residues" evidence="14">
    <location>
        <begin position="683"/>
        <end position="703"/>
    </location>
</feature>
<evidence type="ECO:0000256" key="14">
    <source>
        <dbReference type="SAM" id="MobiDB-lite"/>
    </source>
</evidence>
<dbReference type="GO" id="GO:0016301">
    <property type="term" value="F:kinase activity"/>
    <property type="evidence" value="ECO:0007669"/>
    <property type="project" value="UniProtKB-KW"/>
</dbReference>
<dbReference type="GO" id="GO:0036089">
    <property type="term" value="P:cleavage furrow formation"/>
    <property type="evidence" value="ECO:0007669"/>
    <property type="project" value="TreeGrafter"/>
</dbReference>
<dbReference type="GO" id="GO:0051639">
    <property type="term" value="P:actin filament network formation"/>
    <property type="evidence" value="ECO:0007669"/>
    <property type="project" value="TreeGrafter"/>
</dbReference>
<dbReference type="InterPro" id="IPR011019">
    <property type="entry name" value="KIND_dom"/>
</dbReference>